<evidence type="ECO:0000313" key="2">
    <source>
        <dbReference type="Proteomes" id="UP001255050"/>
    </source>
</evidence>
<organism evidence="1 2">
    <name type="scientific">Staphylococcus coagulans</name>
    <dbReference type="NCBI Taxonomy" id="74706"/>
    <lineage>
        <taxon>Bacteria</taxon>
        <taxon>Bacillati</taxon>
        <taxon>Bacillota</taxon>
        <taxon>Bacilli</taxon>
        <taxon>Bacillales</taxon>
        <taxon>Staphylococcaceae</taxon>
        <taxon>Staphylococcus</taxon>
    </lineage>
</organism>
<dbReference type="Proteomes" id="UP001255050">
    <property type="component" value="Unassembled WGS sequence"/>
</dbReference>
<proteinExistence type="predicted"/>
<reference evidence="1 2" key="1">
    <citation type="submission" date="2023-08" db="EMBL/GenBank/DDBJ databases">
        <title>Whole genome sequencing of Staphylococcus coagulans NN-2474.</title>
        <authorList>
            <person name="Kropotov V.S."/>
            <person name="Boriskina E.V."/>
            <person name="Gordinskaya N.A."/>
            <person name="Shkurkina I.S."/>
            <person name="Kryazhev D.V."/>
            <person name="Alekseeva A.E."/>
            <person name="Makhova M.A."/>
        </authorList>
    </citation>
    <scope>NUCLEOTIDE SEQUENCE [LARGE SCALE GENOMIC DNA]</scope>
    <source>
        <strain evidence="1 2">NN-2474</strain>
    </source>
</reference>
<evidence type="ECO:0008006" key="3">
    <source>
        <dbReference type="Google" id="ProtNLM"/>
    </source>
</evidence>
<comment type="caution">
    <text evidence="1">The sequence shown here is derived from an EMBL/GenBank/DDBJ whole genome shotgun (WGS) entry which is preliminary data.</text>
</comment>
<keyword evidence="2" id="KW-1185">Reference proteome</keyword>
<gene>
    <name evidence="1" type="ORF">RCO12_13955</name>
</gene>
<name>A0ABU1F278_9STAP</name>
<sequence>MEQYGWTLTEVRDQPYLKLLEILNEDNDEESEDKQSEQKVITGTDLRKLFGS</sequence>
<dbReference type="EMBL" id="JAVJGV010000485">
    <property type="protein sequence ID" value="MDR5604480.1"/>
    <property type="molecule type" value="Genomic_DNA"/>
</dbReference>
<accession>A0ABU1F278</accession>
<protein>
    <recommendedName>
        <fullName evidence="3">Gp49</fullName>
    </recommendedName>
</protein>
<dbReference type="RefSeq" id="WP_012840525.1">
    <property type="nucleotide sequence ID" value="NZ_JAVJGV010000485.1"/>
</dbReference>
<evidence type="ECO:0000313" key="1">
    <source>
        <dbReference type="EMBL" id="MDR5604480.1"/>
    </source>
</evidence>